<dbReference type="Gene3D" id="2.30.110.10">
    <property type="entry name" value="Electron Transport, Fmn-binding Protein, Chain A"/>
    <property type="match status" value="1"/>
</dbReference>
<accession>A0ABT2WLG2</accession>
<evidence type="ECO:0000313" key="2">
    <source>
        <dbReference type="Proteomes" id="UP001321014"/>
    </source>
</evidence>
<gene>
    <name evidence="1" type="ORF">OEZ49_03035</name>
</gene>
<name>A0ABT2WLG2_9RHOB</name>
<dbReference type="RefSeq" id="WP_263386937.1">
    <property type="nucleotide sequence ID" value="NZ_JAOVQN010000002.1"/>
</dbReference>
<proteinExistence type="predicted"/>
<reference evidence="1 2" key="1">
    <citation type="submission" date="2022-10" db="EMBL/GenBank/DDBJ databases">
        <title>Ruegeria sp. nov., isolated from ocean surface water.</title>
        <authorList>
            <person name="He W."/>
            <person name="Wang L."/>
            <person name="Zhang D.-F."/>
        </authorList>
    </citation>
    <scope>NUCLEOTIDE SEQUENCE [LARGE SCALE GENOMIC DNA]</scope>
    <source>
        <strain evidence="1 2">WL0004</strain>
    </source>
</reference>
<evidence type="ECO:0000313" key="1">
    <source>
        <dbReference type="EMBL" id="MCU9836735.1"/>
    </source>
</evidence>
<protein>
    <submittedName>
        <fullName evidence="1">Pyridoxamine 5-phosphate oxidase</fullName>
    </submittedName>
</protein>
<dbReference type="SUPFAM" id="SSF50475">
    <property type="entry name" value="FMN-binding split barrel"/>
    <property type="match status" value="1"/>
</dbReference>
<dbReference type="Proteomes" id="UP001321014">
    <property type="component" value="Unassembled WGS sequence"/>
</dbReference>
<organism evidence="1 2">
    <name type="scientific">Ruegeria marisflavi</name>
    <dbReference type="NCBI Taxonomy" id="2984152"/>
    <lineage>
        <taxon>Bacteria</taxon>
        <taxon>Pseudomonadati</taxon>
        <taxon>Pseudomonadota</taxon>
        <taxon>Alphaproteobacteria</taxon>
        <taxon>Rhodobacterales</taxon>
        <taxon>Roseobacteraceae</taxon>
        <taxon>Ruegeria</taxon>
    </lineage>
</organism>
<comment type="caution">
    <text evidence="1">The sequence shown here is derived from an EMBL/GenBank/DDBJ whole genome shotgun (WGS) entry which is preliminary data.</text>
</comment>
<dbReference type="InterPro" id="IPR012349">
    <property type="entry name" value="Split_barrel_FMN-bd"/>
</dbReference>
<keyword evidence="2" id="KW-1185">Reference proteome</keyword>
<sequence length="163" mass="17224">MTDPYLPADAETRAQARALIDAARHAALAVLQPGGMTPSVSRIALATDAQGMPVSLISSLAAHTAALEATPTCALLIGEPGAKGDPLTHPRLTLHCFAQPIARGTPEHDALRARYLDLRPKAGLYADFGDFRFVRFAILDGLLNAGFGKAVRLTGNDLSGERR</sequence>
<dbReference type="PIRSF" id="PIRSF004633">
    <property type="entry name" value="UCP_PLP_oxd"/>
    <property type="match status" value="1"/>
</dbReference>
<dbReference type="EMBL" id="JAOVQN010000002">
    <property type="protein sequence ID" value="MCU9836735.1"/>
    <property type="molecule type" value="Genomic_DNA"/>
</dbReference>
<dbReference type="InterPro" id="IPR014419">
    <property type="entry name" value="HutZ"/>
</dbReference>